<evidence type="ECO:0000256" key="5">
    <source>
        <dbReference type="SAM" id="Phobius"/>
    </source>
</evidence>
<name>A0A3N5BK15_9BACI</name>
<dbReference type="CDD" id="cd16914">
    <property type="entry name" value="EcfT"/>
    <property type="match status" value="1"/>
</dbReference>
<sequence length="264" mass="29862">MNSFIIGQYVPKISWIHQLDPRTKLIIVFSYVIVIFAADSALGYGILLALAFLSTYLIQIPFKFIAKGLKPVWWIMVFTFILHLIFTRQGDMFISVLGFGLYDGAIIKAIEISLRFFLLILMTTVLTLTTTPIAITDAVETLLGPFKKLKLPVHELAMMMSISLRFIPTLMQEMDKITKAQASRGLDFKTGTLKDRAKAVLPLFIPLFINAFRRAEDLAVAMDARGYQGAYNRTKFRELKFTGLDYIIGLFVITVFAVFFMTGT</sequence>
<evidence type="ECO:0000256" key="3">
    <source>
        <dbReference type="ARBA" id="ARBA00022989"/>
    </source>
</evidence>
<keyword evidence="7" id="KW-1185">Reference proteome</keyword>
<feature type="transmembrane region" description="Helical" evidence="5">
    <location>
        <begin position="243"/>
        <end position="262"/>
    </location>
</feature>
<evidence type="ECO:0000256" key="2">
    <source>
        <dbReference type="ARBA" id="ARBA00022692"/>
    </source>
</evidence>
<dbReference type="RefSeq" id="WP_124223963.1">
    <property type="nucleotide sequence ID" value="NZ_RKRF01000015.1"/>
</dbReference>
<protein>
    <submittedName>
        <fullName evidence="6">Energy-coupling factor transport system permease protein</fullName>
    </submittedName>
</protein>
<dbReference type="Proteomes" id="UP000276443">
    <property type="component" value="Unassembled WGS sequence"/>
</dbReference>
<comment type="caution">
    <text evidence="6">The sequence shown here is derived from an EMBL/GenBank/DDBJ whole genome shotgun (WGS) entry which is preliminary data.</text>
</comment>
<dbReference type="Pfam" id="PF02361">
    <property type="entry name" value="CbiQ"/>
    <property type="match status" value="1"/>
</dbReference>
<organism evidence="6 7">
    <name type="scientific">Aquisalibacillus elongatus</name>
    <dbReference type="NCBI Taxonomy" id="485577"/>
    <lineage>
        <taxon>Bacteria</taxon>
        <taxon>Bacillati</taxon>
        <taxon>Bacillota</taxon>
        <taxon>Bacilli</taxon>
        <taxon>Bacillales</taxon>
        <taxon>Bacillaceae</taxon>
        <taxon>Aquisalibacillus</taxon>
    </lineage>
</organism>
<accession>A0A3N5BK15</accession>
<dbReference type="PANTHER" id="PTHR33514">
    <property type="entry name" value="PROTEIN ABCI12, CHLOROPLASTIC"/>
    <property type="match status" value="1"/>
</dbReference>
<evidence type="ECO:0000256" key="1">
    <source>
        <dbReference type="ARBA" id="ARBA00004141"/>
    </source>
</evidence>
<proteinExistence type="predicted"/>
<dbReference type="OrthoDB" id="8075495at2"/>
<evidence type="ECO:0000313" key="6">
    <source>
        <dbReference type="EMBL" id="RPF50018.1"/>
    </source>
</evidence>
<comment type="subcellular location">
    <subcellularLocation>
        <location evidence="1">Membrane</location>
        <topology evidence="1">Multi-pass membrane protein</topology>
    </subcellularLocation>
</comment>
<dbReference type="PANTHER" id="PTHR33514:SF13">
    <property type="entry name" value="PROTEIN ABCI12, CHLOROPLASTIC"/>
    <property type="match status" value="1"/>
</dbReference>
<keyword evidence="3 5" id="KW-1133">Transmembrane helix</keyword>
<feature type="transmembrane region" description="Helical" evidence="5">
    <location>
        <begin position="70"/>
        <end position="86"/>
    </location>
</feature>
<dbReference type="GO" id="GO:0005886">
    <property type="term" value="C:plasma membrane"/>
    <property type="evidence" value="ECO:0007669"/>
    <property type="project" value="UniProtKB-ARBA"/>
</dbReference>
<dbReference type="AlphaFoldDB" id="A0A3N5BK15"/>
<reference evidence="6 7" key="1">
    <citation type="submission" date="2018-11" db="EMBL/GenBank/DDBJ databases">
        <title>Genomic Encyclopedia of Type Strains, Phase IV (KMG-IV): sequencing the most valuable type-strain genomes for metagenomic binning, comparative biology and taxonomic classification.</title>
        <authorList>
            <person name="Goeker M."/>
        </authorList>
    </citation>
    <scope>NUCLEOTIDE SEQUENCE [LARGE SCALE GENOMIC DNA]</scope>
    <source>
        <strain evidence="6 7">DSM 18090</strain>
    </source>
</reference>
<keyword evidence="2 5" id="KW-0812">Transmembrane</keyword>
<feature type="transmembrane region" description="Helical" evidence="5">
    <location>
        <begin position="151"/>
        <end position="171"/>
    </location>
</feature>
<feature type="transmembrane region" description="Helical" evidence="5">
    <location>
        <begin position="25"/>
        <end position="58"/>
    </location>
</feature>
<feature type="transmembrane region" description="Helical" evidence="5">
    <location>
        <begin position="117"/>
        <end position="139"/>
    </location>
</feature>
<keyword evidence="4 5" id="KW-0472">Membrane</keyword>
<dbReference type="InterPro" id="IPR003339">
    <property type="entry name" value="ABC/ECF_trnsptr_transmembrane"/>
</dbReference>
<evidence type="ECO:0000313" key="7">
    <source>
        <dbReference type="Proteomes" id="UP000276443"/>
    </source>
</evidence>
<dbReference type="EMBL" id="RKRF01000015">
    <property type="protein sequence ID" value="RPF50018.1"/>
    <property type="molecule type" value="Genomic_DNA"/>
</dbReference>
<evidence type="ECO:0000256" key="4">
    <source>
        <dbReference type="ARBA" id="ARBA00023136"/>
    </source>
</evidence>
<gene>
    <name evidence="6" type="ORF">EDC24_3054</name>
</gene>